<dbReference type="EMBL" id="UGRU01000002">
    <property type="protein sequence ID" value="SUH71969.1"/>
    <property type="molecule type" value="Genomic_DNA"/>
</dbReference>
<evidence type="ECO:0000313" key="1">
    <source>
        <dbReference type="EMBL" id="SUH71969.1"/>
    </source>
</evidence>
<dbReference type="AlphaFoldDB" id="A0A379X6N7"/>
<dbReference type="Proteomes" id="UP000255082">
    <property type="component" value="Unassembled WGS sequence"/>
</dbReference>
<reference evidence="1 2" key="1">
    <citation type="submission" date="2018-06" db="EMBL/GenBank/DDBJ databases">
        <authorList>
            <consortium name="Pathogen Informatics"/>
            <person name="Doyle S."/>
        </authorList>
    </citation>
    <scope>NUCLEOTIDE SEQUENCE [LARGE SCALE GENOMIC DNA]</scope>
    <source>
        <strain evidence="1 2">NCTC13184</strain>
    </source>
</reference>
<evidence type="ECO:0000313" key="2">
    <source>
        <dbReference type="Proteomes" id="UP000255082"/>
    </source>
</evidence>
<sequence>MTNAAAADRIIEIIDDALADDSWEHGPDAMRWAPVEEQPAPLCVGAVVDYHGSLTSEYGEYVVVGIDSINGRLTLRHYDYPEIRLDRVRRASVTDTGERAPVCQECGHPAAHRYRSHPGACPRVGCECPHHD</sequence>
<name>A0A379X6N7_9NOCA</name>
<organism evidence="1 2">
    <name type="scientific">Nocardia africana</name>
    <dbReference type="NCBI Taxonomy" id="134964"/>
    <lineage>
        <taxon>Bacteria</taxon>
        <taxon>Bacillati</taxon>
        <taxon>Actinomycetota</taxon>
        <taxon>Actinomycetes</taxon>
        <taxon>Mycobacteriales</taxon>
        <taxon>Nocardiaceae</taxon>
        <taxon>Nocardia</taxon>
    </lineage>
</organism>
<accession>A0A379X6N7</accession>
<protein>
    <submittedName>
        <fullName evidence="1">Uncharacterized protein</fullName>
    </submittedName>
</protein>
<gene>
    <name evidence="1" type="ORF">NCTC13184_07356</name>
</gene>
<proteinExistence type="predicted"/>